<dbReference type="EMBL" id="JAUHHV010000005">
    <property type="protein sequence ID" value="KAK1424747.1"/>
    <property type="molecule type" value="Genomic_DNA"/>
</dbReference>
<evidence type="ECO:0000256" key="1">
    <source>
        <dbReference type="SAM" id="Coils"/>
    </source>
</evidence>
<dbReference type="Proteomes" id="UP001229421">
    <property type="component" value="Unassembled WGS sequence"/>
</dbReference>
<organism evidence="2 3">
    <name type="scientific">Tagetes erecta</name>
    <name type="common">African marigold</name>
    <dbReference type="NCBI Taxonomy" id="13708"/>
    <lineage>
        <taxon>Eukaryota</taxon>
        <taxon>Viridiplantae</taxon>
        <taxon>Streptophyta</taxon>
        <taxon>Embryophyta</taxon>
        <taxon>Tracheophyta</taxon>
        <taxon>Spermatophyta</taxon>
        <taxon>Magnoliopsida</taxon>
        <taxon>eudicotyledons</taxon>
        <taxon>Gunneridae</taxon>
        <taxon>Pentapetalae</taxon>
        <taxon>asterids</taxon>
        <taxon>campanulids</taxon>
        <taxon>Asterales</taxon>
        <taxon>Asteraceae</taxon>
        <taxon>Asteroideae</taxon>
        <taxon>Heliantheae alliance</taxon>
        <taxon>Tageteae</taxon>
        <taxon>Tagetes</taxon>
    </lineage>
</organism>
<evidence type="ECO:0000313" key="3">
    <source>
        <dbReference type="Proteomes" id="UP001229421"/>
    </source>
</evidence>
<protein>
    <submittedName>
        <fullName evidence="2">Uncharacterized protein</fullName>
    </submittedName>
</protein>
<keyword evidence="1" id="KW-0175">Coiled coil</keyword>
<reference evidence="2" key="1">
    <citation type="journal article" date="2023" name="bioRxiv">
        <title>Improved chromosome-level genome assembly for marigold (Tagetes erecta).</title>
        <authorList>
            <person name="Jiang F."/>
            <person name="Yuan L."/>
            <person name="Wang S."/>
            <person name="Wang H."/>
            <person name="Xu D."/>
            <person name="Wang A."/>
            <person name="Fan W."/>
        </authorList>
    </citation>
    <scope>NUCLEOTIDE SEQUENCE</scope>
    <source>
        <strain evidence="2">WSJ</strain>
        <tissue evidence="2">Leaf</tissue>
    </source>
</reference>
<keyword evidence="3" id="KW-1185">Reference proteome</keyword>
<dbReference type="AlphaFoldDB" id="A0AAD8KKU6"/>
<evidence type="ECO:0000313" key="2">
    <source>
        <dbReference type="EMBL" id="KAK1424747.1"/>
    </source>
</evidence>
<proteinExistence type="predicted"/>
<comment type="caution">
    <text evidence="2">The sequence shown here is derived from an EMBL/GenBank/DDBJ whole genome shotgun (WGS) entry which is preliminary data.</text>
</comment>
<name>A0AAD8KKU6_TARER</name>
<sequence length="188" mass="21843">MNVEAEFNQNDDMLLDMNVFEDEVLQAAGAVVQLKNAEVEDLDVDSKDVIDPDKDEGQSKFKHVSIQIEQEASSKNTEELKEENAHFMWMIQSLKSNNEKLEAELAEKEDPLHKYKAKRGEQIVKLLDARMYRMPQFLQTKCDQEDKINFQSKRKKMRADVIEDKYLIDFCDESFEKFTSPGLKVIDG</sequence>
<accession>A0AAD8KKU6</accession>
<feature type="coiled-coil region" evidence="1">
    <location>
        <begin position="91"/>
        <end position="118"/>
    </location>
</feature>
<gene>
    <name evidence="2" type="ORF">QVD17_20085</name>
</gene>